<feature type="compositionally biased region" description="Polar residues" evidence="2">
    <location>
        <begin position="813"/>
        <end position="830"/>
    </location>
</feature>
<feature type="coiled-coil region" evidence="1">
    <location>
        <begin position="709"/>
        <end position="736"/>
    </location>
</feature>
<dbReference type="GeneID" id="54982882"/>
<keyword evidence="1" id="KW-0175">Coiled coil</keyword>
<feature type="region of interest" description="Disordered" evidence="2">
    <location>
        <begin position="120"/>
        <end position="155"/>
    </location>
</feature>
<evidence type="ECO:0000256" key="2">
    <source>
        <dbReference type="SAM" id="MobiDB-lite"/>
    </source>
</evidence>
<reference evidence="4 5" key="1">
    <citation type="submission" date="2017-08" db="EMBL/GenBank/DDBJ databases">
        <title>Complete genome sequence of a novel bacteriophage infecting Bordetella bronchiseptica.</title>
        <authorList>
            <person name="Chen Y."/>
            <person name="Song J."/>
            <person name="Wu B."/>
        </authorList>
    </citation>
    <scope>NUCLEOTIDE SEQUENCE [LARGE SCALE GENOMIC DNA]</scope>
</reference>
<name>A0A291LAJ1_9CAUD</name>
<dbReference type="Pfam" id="PF01464">
    <property type="entry name" value="SLT"/>
    <property type="match status" value="1"/>
</dbReference>
<proteinExistence type="predicted"/>
<keyword evidence="5" id="KW-1185">Reference proteome</keyword>
<evidence type="ECO:0000256" key="1">
    <source>
        <dbReference type="SAM" id="Coils"/>
    </source>
</evidence>
<dbReference type="InterPro" id="IPR008258">
    <property type="entry name" value="Transglycosylase_SLT_dom_1"/>
</dbReference>
<feature type="compositionally biased region" description="Pro residues" evidence="2">
    <location>
        <begin position="122"/>
        <end position="131"/>
    </location>
</feature>
<evidence type="ECO:0000313" key="5">
    <source>
        <dbReference type="Proteomes" id="UP000228765"/>
    </source>
</evidence>
<dbReference type="CDD" id="cd00254">
    <property type="entry name" value="LT-like"/>
    <property type="match status" value="1"/>
</dbReference>
<evidence type="ECO:0000259" key="3">
    <source>
        <dbReference type="Pfam" id="PF01464"/>
    </source>
</evidence>
<accession>A0A291LAJ1</accession>
<dbReference type="InterPro" id="IPR023346">
    <property type="entry name" value="Lysozyme-like_dom_sf"/>
</dbReference>
<dbReference type="RefSeq" id="YP_009792674.1">
    <property type="nucleotide sequence ID" value="NC_047861.1"/>
</dbReference>
<evidence type="ECO:0000313" key="4">
    <source>
        <dbReference type="EMBL" id="ATI15626.1"/>
    </source>
</evidence>
<dbReference type="EMBL" id="MF663786">
    <property type="protein sequence ID" value="ATI15626.1"/>
    <property type="molecule type" value="Genomic_DNA"/>
</dbReference>
<dbReference type="Gene3D" id="1.10.530.10">
    <property type="match status" value="1"/>
</dbReference>
<organism evidence="4 5">
    <name type="scientific">Bordetella phage vB_BbrM_PHB04</name>
    <dbReference type="NCBI Taxonomy" id="2029657"/>
    <lineage>
        <taxon>Viruses</taxon>
        <taxon>Duplodnaviria</taxon>
        <taxon>Heunggongvirae</taxon>
        <taxon>Uroviricota</taxon>
        <taxon>Caudoviricetes</taxon>
        <taxon>Phabquatrovirus</taxon>
        <taxon>Phabquatrovirus PHB04</taxon>
    </lineage>
</organism>
<feature type="domain" description="Transglycosylase SLT" evidence="3">
    <location>
        <begin position="812"/>
        <end position="902"/>
    </location>
</feature>
<dbReference type="SUPFAM" id="SSF53955">
    <property type="entry name" value="Lysozyme-like"/>
    <property type="match status" value="1"/>
</dbReference>
<feature type="compositionally biased region" description="Gly residues" evidence="2">
    <location>
        <begin position="132"/>
        <end position="154"/>
    </location>
</feature>
<dbReference type="Proteomes" id="UP000228765">
    <property type="component" value="Segment"/>
</dbReference>
<feature type="region of interest" description="Disordered" evidence="2">
    <location>
        <begin position="813"/>
        <end position="833"/>
    </location>
</feature>
<protein>
    <recommendedName>
        <fullName evidence="3">Transglycosylase SLT domain-containing protein</fullName>
    </recommendedName>
</protein>
<dbReference type="KEGG" id="vg:54982882"/>
<sequence>MGIQIPVEAQFDAADVERAIQTFTQQVNKMGAAVAQANKLKYQPIDKATLDNMRQLQAQFESLKKISGGFNQRLKATGQGGAGFFDIDWARMYDNPAERARRMRRAFEYVSSGVAGGFSGMPAPPPAPAPTPGGGGGGGAPQHPGPGAGGGWGNAGRRIVSSGLRSAGPVGGVADNALSAGLTGGAMAGLAGLVGGIVALGIGKAIGAVMGKVNDAQREFIQYDTLKRTLGDVNVSFGVLKETLREASKSIDVTFEEGQKLGTEFAKISGMAPGQYKTLAGEVQIGGGFGRSFGLDPSAGNAFFAQMRQFQVTGNERDSRRLALLIGESIGKSGAFSKADEMLQAIASYTAQQTRMGLVSGNSAGYAGMLSGLIGSRTPGLDPAGSANLLSRVNSAITGGGSAGEAGQNFLYMALGRRLGLDPIQTQILQEQGAFGTGAATFGSGSLYARYAERFGMASPGTAAGSSSTNLQMLMQQFHKVYAGRPELMANAMSNFFGINTNQAMALALQTPDNLGGIAERLQRGGFDLSKLSATGIESLARINSGGRDVLEAQAQSLRSRTGADALNAEEEKRLRIALASGNDDDLRDVLTQLTASREQEKTDGSETRRATVGMLNLQQELAGKLVPLFTDMRAGILYLAGDKGKVGPMGIQKAMLEAESRERKESIGVQYEDRIKAAGKEVQDARARHQTAWEAFRQNGADMPPEQQEAARAELKKLMDDRVAAEQRVRDIAAEREKALGDEDARLKKDLRDLTSKAYASNSPGTKPTVAVPVGVTPDNITGGPGTAGNLKGDSWLMAQLAETDRRLGLPSGTSAAQMDQESSWNPTARSGAGAMGLAQVMPETLRSLEERFGRKLNPDDPRDAVLIQRELMRENLARFGNVEDALRAYNGGWDMGKWGNRETSEYVPKIMSKRGMYSTALPDGAKPAAGQDQTQRIAVEGTFTLNKPDGTPAAAPVQINKQVGAPTAFGAK</sequence>